<keyword evidence="8" id="KW-1185">Reference proteome</keyword>
<evidence type="ECO:0000256" key="6">
    <source>
        <dbReference type="SAM" id="MobiDB-lite"/>
    </source>
</evidence>
<comment type="subcellular location">
    <subcellularLocation>
        <location evidence="1">Nucleus</location>
    </subcellularLocation>
</comment>
<gene>
    <name evidence="7" type="ORF">NTJ_13872</name>
</gene>
<evidence type="ECO:0000313" key="7">
    <source>
        <dbReference type="EMBL" id="BET01056.1"/>
    </source>
</evidence>
<dbReference type="PANTHER" id="PTHR23405">
    <property type="entry name" value="MAINTENANCE OF KILLER 16 MAK16 PROTEIN-RELATED"/>
    <property type="match status" value="1"/>
</dbReference>
<comment type="similarity">
    <text evidence="2">Belongs to the THOC7 family.</text>
</comment>
<evidence type="ECO:0000313" key="8">
    <source>
        <dbReference type="Proteomes" id="UP001307889"/>
    </source>
</evidence>
<dbReference type="EMBL" id="AP028920">
    <property type="protein sequence ID" value="BET01056.1"/>
    <property type="molecule type" value="Genomic_DNA"/>
</dbReference>
<dbReference type="Proteomes" id="UP001307889">
    <property type="component" value="Chromosome 12"/>
</dbReference>
<evidence type="ECO:0000256" key="3">
    <source>
        <dbReference type="ARBA" id="ARBA00023054"/>
    </source>
</evidence>
<organism evidence="7 8">
    <name type="scientific">Nesidiocoris tenuis</name>
    <dbReference type="NCBI Taxonomy" id="355587"/>
    <lineage>
        <taxon>Eukaryota</taxon>
        <taxon>Metazoa</taxon>
        <taxon>Ecdysozoa</taxon>
        <taxon>Arthropoda</taxon>
        <taxon>Hexapoda</taxon>
        <taxon>Insecta</taxon>
        <taxon>Pterygota</taxon>
        <taxon>Neoptera</taxon>
        <taxon>Paraneoptera</taxon>
        <taxon>Hemiptera</taxon>
        <taxon>Heteroptera</taxon>
        <taxon>Panheteroptera</taxon>
        <taxon>Cimicomorpha</taxon>
        <taxon>Miridae</taxon>
        <taxon>Dicyphina</taxon>
        <taxon>Nesidiocoris</taxon>
    </lineage>
</organism>
<keyword evidence="3 5" id="KW-0175">Coiled coil</keyword>
<feature type="coiled-coil region" evidence="5">
    <location>
        <begin position="76"/>
        <end position="164"/>
    </location>
</feature>
<evidence type="ECO:0000256" key="1">
    <source>
        <dbReference type="ARBA" id="ARBA00004123"/>
    </source>
</evidence>
<reference evidence="7 8" key="1">
    <citation type="submission" date="2023-09" db="EMBL/GenBank/DDBJ databases">
        <title>Nesidiocoris tenuis whole genome shotgun sequence.</title>
        <authorList>
            <person name="Shibata T."/>
            <person name="Shimoda M."/>
            <person name="Kobayashi T."/>
            <person name="Uehara T."/>
        </authorList>
    </citation>
    <scope>NUCLEOTIDE SEQUENCE [LARGE SCALE GENOMIC DNA]</scope>
    <source>
        <strain evidence="7 8">Japan</strain>
    </source>
</reference>
<dbReference type="Pfam" id="PF05615">
    <property type="entry name" value="THOC7"/>
    <property type="match status" value="1"/>
</dbReference>
<evidence type="ECO:0000256" key="4">
    <source>
        <dbReference type="ARBA" id="ARBA00023242"/>
    </source>
</evidence>
<name>A0ABN7BCY6_9HEMI</name>
<dbReference type="InterPro" id="IPR008501">
    <property type="entry name" value="THOC7/Mft1"/>
</dbReference>
<proteinExistence type="inferred from homology"/>
<keyword evidence="4" id="KW-0539">Nucleus</keyword>
<sequence length="204" mass="23730">MNDEEIIRKRLLVDGDATGDERRIYNLLKKFMKWSSKEGDNHDVTQMRDQLLAQVAQCEYAYLKSRLTASMTSAELENYDNSSNQIESEINNIKSNIAATKEDLKEARIIRKNRVECDVLINIIKEQPDRQNTSATLENLKSDLQNLEERYEQLEKMLDMRKKQFHVMFASLHHLQCLLESDNPSPESTAVIDISMDDDVEMKE</sequence>
<feature type="region of interest" description="Disordered" evidence="6">
    <location>
        <begin position="185"/>
        <end position="204"/>
    </location>
</feature>
<protein>
    <submittedName>
        <fullName evidence="7">THO complex</fullName>
    </submittedName>
</protein>
<dbReference type="PANTHER" id="PTHR23405:SF5">
    <property type="entry name" value="THO COMPLEX SUBUNIT 7 HOMOLOG"/>
    <property type="match status" value="1"/>
</dbReference>
<accession>A0ABN7BCY6</accession>
<evidence type="ECO:0000256" key="5">
    <source>
        <dbReference type="SAM" id="Coils"/>
    </source>
</evidence>
<evidence type="ECO:0000256" key="2">
    <source>
        <dbReference type="ARBA" id="ARBA00006482"/>
    </source>
</evidence>
<feature type="compositionally biased region" description="Acidic residues" evidence="6">
    <location>
        <begin position="195"/>
        <end position="204"/>
    </location>
</feature>